<feature type="region of interest" description="Disordered" evidence="1">
    <location>
        <begin position="1"/>
        <end position="53"/>
    </location>
</feature>
<dbReference type="AlphaFoldDB" id="A0A438DFZ2"/>
<protein>
    <submittedName>
        <fullName evidence="2">Uncharacterized protein</fullName>
    </submittedName>
</protein>
<evidence type="ECO:0000313" key="3">
    <source>
        <dbReference type="Proteomes" id="UP000288805"/>
    </source>
</evidence>
<name>A0A438DFZ2_VITVI</name>
<dbReference type="EMBL" id="QGNW01001642">
    <property type="protein sequence ID" value="RVW34383.1"/>
    <property type="molecule type" value="Genomic_DNA"/>
</dbReference>
<organism evidence="2 3">
    <name type="scientific">Vitis vinifera</name>
    <name type="common">Grape</name>
    <dbReference type="NCBI Taxonomy" id="29760"/>
    <lineage>
        <taxon>Eukaryota</taxon>
        <taxon>Viridiplantae</taxon>
        <taxon>Streptophyta</taxon>
        <taxon>Embryophyta</taxon>
        <taxon>Tracheophyta</taxon>
        <taxon>Spermatophyta</taxon>
        <taxon>Magnoliopsida</taxon>
        <taxon>eudicotyledons</taxon>
        <taxon>Gunneridae</taxon>
        <taxon>Pentapetalae</taxon>
        <taxon>rosids</taxon>
        <taxon>Vitales</taxon>
        <taxon>Vitaceae</taxon>
        <taxon>Viteae</taxon>
        <taxon>Vitis</taxon>
    </lineage>
</organism>
<dbReference type="Proteomes" id="UP000288805">
    <property type="component" value="Unassembled WGS sequence"/>
</dbReference>
<sequence>MKFREDEESVAQPTSSTLALSFTTTTTSTRASPLSSAPSSESEQDCFGRAGSYHDVVPPAGEEGLIPFILNYNRSEVASVNNGTYIGSCAHVRLHYPHVGDPAPELRGLRRRQPLYQHQVLRCVDEGH</sequence>
<accession>A0A438DFZ2</accession>
<gene>
    <name evidence="2" type="ORF">CK203_092184</name>
</gene>
<reference evidence="2 3" key="1">
    <citation type="journal article" date="2018" name="PLoS Genet.">
        <title>Population sequencing reveals clonal diversity and ancestral inbreeding in the grapevine cultivar Chardonnay.</title>
        <authorList>
            <person name="Roach M.J."/>
            <person name="Johnson D.L."/>
            <person name="Bohlmann J."/>
            <person name="van Vuuren H.J."/>
            <person name="Jones S.J."/>
            <person name="Pretorius I.S."/>
            <person name="Schmidt S.A."/>
            <person name="Borneman A.R."/>
        </authorList>
    </citation>
    <scope>NUCLEOTIDE SEQUENCE [LARGE SCALE GENOMIC DNA]</scope>
    <source>
        <strain evidence="3">cv. Chardonnay</strain>
        <tissue evidence="2">Leaf</tissue>
    </source>
</reference>
<feature type="compositionally biased region" description="Low complexity" evidence="1">
    <location>
        <begin position="13"/>
        <end position="41"/>
    </location>
</feature>
<evidence type="ECO:0000256" key="1">
    <source>
        <dbReference type="SAM" id="MobiDB-lite"/>
    </source>
</evidence>
<comment type="caution">
    <text evidence="2">The sequence shown here is derived from an EMBL/GenBank/DDBJ whole genome shotgun (WGS) entry which is preliminary data.</text>
</comment>
<proteinExistence type="predicted"/>
<evidence type="ECO:0000313" key="2">
    <source>
        <dbReference type="EMBL" id="RVW34383.1"/>
    </source>
</evidence>